<organism evidence="2 3">
    <name type="scientific">Limibacillus halophilus</name>
    <dbReference type="NCBI Taxonomy" id="1579333"/>
    <lineage>
        <taxon>Bacteria</taxon>
        <taxon>Pseudomonadati</taxon>
        <taxon>Pseudomonadota</taxon>
        <taxon>Alphaproteobacteria</taxon>
        <taxon>Rhodospirillales</taxon>
        <taxon>Rhodovibrionaceae</taxon>
        <taxon>Limibacillus</taxon>
    </lineage>
</organism>
<dbReference type="PRINTS" id="PR00080">
    <property type="entry name" value="SDRFAMILY"/>
</dbReference>
<evidence type="ECO:0000256" key="1">
    <source>
        <dbReference type="ARBA" id="ARBA00006484"/>
    </source>
</evidence>
<dbReference type="EC" id="1.1.1.100" evidence="2"/>
<dbReference type="InterPro" id="IPR036291">
    <property type="entry name" value="NAD(P)-bd_dom_sf"/>
</dbReference>
<proteinExistence type="inferred from homology"/>
<keyword evidence="3" id="KW-1185">Reference proteome</keyword>
<dbReference type="GO" id="GO:0006633">
    <property type="term" value="P:fatty acid biosynthetic process"/>
    <property type="evidence" value="ECO:0007669"/>
    <property type="project" value="TreeGrafter"/>
</dbReference>
<protein>
    <submittedName>
        <fullName evidence="2">3-oxoacyl-[acyl-carrier protein] reductase</fullName>
        <ecNumber evidence="2">1.1.1.100</ecNumber>
    </submittedName>
</protein>
<dbReference type="GO" id="GO:0048038">
    <property type="term" value="F:quinone binding"/>
    <property type="evidence" value="ECO:0007669"/>
    <property type="project" value="TreeGrafter"/>
</dbReference>
<dbReference type="GO" id="GO:0004316">
    <property type="term" value="F:3-oxoacyl-[acyl-carrier-protein] reductase (NADPH) activity"/>
    <property type="evidence" value="ECO:0007669"/>
    <property type="project" value="UniProtKB-EC"/>
</dbReference>
<dbReference type="SUPFAM" id="SSF51735">
    <property type="entry name" value="NAD(P)-binding Rossmann-fold domains"/>
    <property type="match status" value="1"/>
</dbReference>
<sequence length="249" mass="26011">MSFSGKTAVVTGAAGGMGMAISEALLTEGCNVALLDMKAPQADFAGLPGKTMVQKCDVSQDDQVAAAIAAAYSETGRLDYLVNAAAVLWFGRDRSLVDIDLDTWNQALSINLTSLVLTCRHAVPLMKRSGGGAMVHVASTQALRGDDQPQDSYQAAKAAILSLSKSLAIQFAADGIRSNCLVPGPTESPMQDRWKSNPEAKQRTAAAVPLGRVGTPQDMANAVLFLLSDKAAFITGTDLIVDGGLMARP</sequence>
<dbReference type="Pfam" id="PF13561">
    <property type="entry name" value="adh_short_C2"/>
    <property type="match status" value="1"/>
</dbReference>
<dbReference type="EMBL" id="JACHXA010000002">
    <property type="protein sequence ID" value="MBB3064439.1"/>
    <property type="molecule type" value="Genomic_DNA"/>
</dbReference>
<dbReference type="PRINTS" id="PR00081">
    <property type="entry name" value="GDHRDH"/>
</dbReference>
<name>A0A839SR58_9PROT</name>
<keyword evidence="2" id="KW-0560">Oxidoreductase</keyword>
<gene>
    <name evidence="2" type="ORF">FHR98_000711</name>
</gene>
<dbReference type="PANTHER" id="PTHR42760:SF122">
    <property type="entry name" value="NAD(P)-BINDING PROTEIN"/>
    <property type="match status" value="1"/>
</dbReference>
<dbReference type="AlphaFoldDB" id="A0A839SR58"/>
<dbReference type="RefSeq" id="WP_246377426.1">
    <property type="nucleotide sequence ID" value="NZ_JACHXA010000002.1"/>
</dbReference>
<dbReference type="CDD" id="cd05233">
    <property type="entry name" value="SDR_c"/>
    <property type="match status" value="1"/>
</dbReference>
<accession>A0A839SR58</accession>
<dbReference type="FunFam" id="3.40.50.720:FF:000084">
    <property type="entry name" value="Short-chain dehydrogenase reductase"/>
    <property type="match status" value="1"/>
</dbReference>
<dbReference type="Gene3D" id="3.40.50.720">
    <property type="entry name" value="NAD(P)-binding Rossmann-like Domain"/>
    <property type="match status" value="1"/>
</dbReference>
<dbReference type="PANTHER" id="PTHR42760">
    <property type="entry name" value="SHORT-CHAIN DEHYDROGENASES/REDUCTASES FAMILY MEMBER"/>
    <property type="match status" value="1"/>
</dbReference>
<comment type="similarity">
    <text evidence="1">Belongs to the short-chain dehydrogenases/reductases (SDR) family.</text>
</comment>
<reference evidence="2 3" key="1">
    <citation type="submission" date="2020-08" db="EMBL/GenBank/DDBJ databases">
        <title>Genomic Encyclopedia of Type Strains, Phase III (KMG-III): the genomes of soil and plant-associated and newly described type strains.</title>
        <authorList>
            <person name="Whitman W."/>
        </authorList>
    </citation>
    <scope>NUCLEOTIDE SEQUENCE [LARGE SCALE GENOMIC DNA]</scope>
    <source>
        <strain evidence="2 3">CECT 8803</strain>
    </source>
</reference>
<comment type="caution">
    <text evidence="2">The sequence shown here is derived from an EMBL/GenBank/DDBJ whole genome shotgun (WGS) entry which is preliminary data.</text>
</comment>
<evidence type="ECO:0000313" key="3">
    <source>
        <dbReference type="Proteomes" id="UP000581135"/>
    </source>
</evidence>
<dbReference type="InterPro" id="IPR002347">
    <property type="entry name" value="SDR_fam"/>
</dbReference>
<dbReference type="Proteomes" id="UP000581135">
    <property type="component" value="Unassembled WGS sequence"/>
</dbReference>
<evidence type="ECO:0000313" key="2">
    <source>
        <dbReference type="EMBL" id="MBB3064439.1"/>
    </source>
</evidence>